<dbReference type="PANTHER" id="PTHR47791">
    <property type="entry name" value="MEIOTICALLY UP-REGULATED GENE 191 PROTEIN"/>
    <property type="match status" value="1"/>
</dbReference>
<sequence>MGIPEQSVSAWSAVANEAQAALKDRYWNEKLGMMNQWYPPAKAFGEENFYYWWQAHVMDVLIDGLERTGEAAYRELLSELAEGVRSYNGDTFKHNYYDDMEWTALALLRAYDATGEEPYLTNALELWEDIKTAWNDHMGGGMAWKKDQLDYKNTPANAPASILAARLYRAYGKAEDLAWAVRIYEWNRENLVDPATGFVWDGMNRLGDGRIDKDWKFTYCQGVFIGAGVELYLATRDEQYLQDACRTTTACFEELCAAETLLLPDEGVDDTGLFKGILIRYLLEMEKVAPPAERDAIFAVIEANALSLRDRGLSRELGLCGPSWVNPPMLPIQLSVQLSGVMLLEAMARLEKK</sequence>
<evidence type="ECO:0000313" key="2">
    <source>
        <dbReference type="Proteomes" id="UP001229346"/>
    </source>
</evidence>
<dbReference type="SUPFAM" id="SSF48208">
    <property type="entry name" value="Six-hairpin glycosidases"/>
    <property type="match status" value="1"/>
</dbReference>
<dbReference type="Proteomes" id="UP001229346">
    <property type="component" value="Unassembled WGS sequence"/>
</dbReference>
<dbReference type="InterPro" id="IPR053169">
    <property type="entry name" value="MUG_Protein"/>
</dbReference>
<dbReference type="PIRSF" id="PIRSF021505">
    <property type="entry name" value="O_gly_hdrol"/>
    <property type="match status" value="1"/>
</dbReference>
<dbReference type="PANTHER" id="PTHR47791:SF3">
    <property type="entry name" value="MEIOTICALLY UP-REGULATED GENE 191 PROTEIN"/>
    <property type="match status" value="1"/>
</dbReference>
<protein>
    <submittedName>
        <fullName evidence="1">Alpha-1,6-mannanase (GH76 family)</fullName>
    </submittedName>
</protein>
<dbReference type="RefSeq" id="WP_307208070.1">
    <property type="nucleotide sequence ID" value="NZ_JAUSSU010000015.1"/>
</dbReference>
<dbReference type="InterPro" id="IPR008928">
    <property type="entry name" value="6-hairpin_glycosidase_sf"/>
</dbReference>
<comment type="caution">
    <text evidence="1">The sequence shown here is derived from an EMBL/GenBank/DDBJ whole genome shotgun (WGS) entry which is preliminary data.</text>
</comment>
<dbReference type="Gene3D" id="1.50.10.20">
    <property type="match status" value="1"/>
</dbReference>
<evidence type="ECO:0000313" key="1">
    <source>
        <dbReference type="EMBL" id="MDQ0116048.1"/>
    </source>
</evidence>
<name>A0ABT9UAK1_PAEHA</name>
<organism evidence="1 2">
    <name type="scientific">Paenibacillus harenae</name>
    <dbReference type="NCBI Taxonomy" id="306543"/>
    <lineage>
        <taxon>Bacteria</taxon>
        <taxon>Bacillati</taxon>
        <taxon>Bacillota</taxon>
        <taxon>Bacilli</taxon>
        <taxon>Bacillales</taxon>
        <taxon>Paenibacillaceae</taxon>
        <taxon>Paenibacillus</taxon>
    </lineage>
</organism>
<keyword evidence="2" id="KW-1185">Reference proteome</keyword>
<proteinExistence type="predicted"/>
<dbReference type="InterPro" id="IPR014512">
    <property type="entry name" value="O_gly_hydro"/>
</dbReference>
<dbReference type="EMBL" id="JAUSSU010000015">
    <property type="protein sequence ID" value="MDQ0116048.1"/>
    <property type="molecule type" value="Genomic_DNA"/>
</dbReference>
<accession>A0ABT9UAK1</accession>
<dbReference type="InterPro" id="IPR005198">
    <property type="entry name" value="Glyco_hydro_76"/>
</dbReference>
<reference evidence="1 2" key="1">
    <citation type="submission" date="2023-07" db="EMBL/GenBank/DDBJ databases">
        <title>Sorghum-associated microbial communities from plants grown in Nebraska, USA.</title>
        <authorList>
            <person name="Schachtman D."/>
        </authorList>
    </citation>
    <scope>NUCLEOTIDE SEQUENCE [LARGE SCALE GENOMIC DNA]</scope>
    <source>
        <strain evidence="1 2">CC482</strain>
    </source>
</reference>
<dbReference type="Pfam" id="PF03663">
    <property type="entry name" value="Glyco_hydro_76"/>
    <property type="match status" value="1"/>
</dbReference>
<gene>
    <name evidence="1" type="ORF">J2T15_005524</name>
</gene>